<keyword evidence="1" id="KW-0472">Membrane</keyword>
<reference evidence="3" key="1">
    <citation type="journal article" date="2018" name="Nat. Microbiol.">
        <title>Leveraging single-cell genomics to expand the fungal tree of life.</title>
        <authorList>
            <person name="Ahrendt S.R."/>
            <person name="Quandt C.A."/>
            <person name="Ciobanu D."/>
            <person name="Clum A."/>
            <person name="Salamov A."/>
            <person name="Andreopoulos B."/>
            <person name="Cheng J.F."/>
            <person name="Woyke T."/>
            <person name="Pelin A."/>
            <person name="Henrissat B."/>
            <person name="Reynolds N.K."/>
            <person name="Benny G.L."/>
            <person name="Smith M.E."/>
            <person name="James T.Y."/>
            <person name="Grigoriev I.V."/>
        </authorList>
    </citation>
    <scope>NUCLEOTIDE SEQUENCE [LARGE SCALE GENOMIC DNA]</scope>
    <source>
        <strain evidence="3">RSA 1356</strain>
    </source>
</reference>
<name>A0A4P9XUM3_9FUNG</name>
<organism evidence="2 3">
    <name type="scientific">Thamnocephalis sphaerospora</name>
    <dbReference type="NCBI Taxonomy" id="78915"/>
    <lineage>
        <taxon>Eukaryota</taxon>
        <taxon>Fungi</taxon>
        <taxon>Fungi incertae sedis</taxon>
        <taxon>Zoopagomycota</taxon>
        <taxon>Zoopagomycotina</taxon>
        <taxon>Zoopagomycetes</taxon>
        <taxon>Zoopagales</taxon>
        <taxon>Sigmoideomycetaceae</taxon>
        <taxon>Thamnocephalis</taxon>
    </lineage>
</organism>
<dbReference type="AlphaFoldDB" id="A0A4P9XUM3"/>
<accession>A0A4P9XUM3</accession>
<keyword evidence="3" id="KW-1185">Reference proteome</keyword>
<keyword evidence="1" id="KW-0812">Transmembrane</keyword>
<evidence type="ECO:0000313" key="2">
    <source>
        <dbReference type="EMBL" id="RKP09662.1"/>
    </source>
</evidence>
<feature type="transmembrane region" description="Helical" evidence="1">
    <location>
        <begin position="146"/>
        <end position="165"/>
    </location>
</feature>
<feature type="transmembrane region" description="Helical" evidence="1">
    <location>
        <begin position="185"/>
        <end position="209"/>
    </location>
</feature>
<feature type="transmembrane region" description="Helical" evidence="1">
    <location>
        <begin position="112"/>
        <end position="134"/>
    </location>
</feature>
<proteinExistence type="predicted"/>
<feature type="transmembrane region" description="Helical" evidence="1">
    <location>
        <begin position="229"/>
        <end position="248"/>
    </location>
</feature>
<keyword evidence="1" id="KW-1133">Transmembrane helix</keyword>
<sequence length="304" mass="34558">MFLNETQRLALPRLAGFIPYHPDGEISVWDFMTRPRSYESARHCVHSNGIQTPINTVLAYVFLRNTWRALCLLHTRKQSWANWSCFIQALVGVITACVNLSSIFPGGTSCRINLWVCSFGITVSAICVDICLLVKAYAAQNRDRRLIWVCGLLMAPQLAVIWIVWVESIMLNTEKAACIFLFPAYLPWFRFGLDVAINLLFSAVFLYAVYSQYTRLGRKCWRKLGEGGVVFLFAVVLSNLVCALITATGLFGPLSEMFFLIDWVVTSTLLVRQHESIRSAFVSSQQEITRAQVCTKRQTFKRMQ</sequence>
<feature type="transmembrane region" description="Helical" evidence="1">
    <location>
        <begin position="85"/>
        <end position="106"/>
    </location>
</feature>
<protein>
    <submittedName>
        <fullName evidence="2">Uncharacterized protein</fullName>
    </submittedName>
</protein>
<dbReference type="EMBL" id="KZ992497">
    <property type="protein sequence ID" value="RKP09662.1"/>
    <property type="molecule type" value="Genomic_DNA"/>
</dbReference>
<evidence type="ECO:0000313" key="3">
    <source>
        <dbReference type="Proteomes" id="UP000271241"/>
    </source>
</evidence>
<evidence type="ECO:0000256" key="1">
    <source>
        <dbReference type="SAM" id="Phobius"/>
    </source>
</evidence>
<dbReference type="Proteomes" id="UP000271241">
    <property type="component" value="Unassembled WGS sequence"/>
</dbReference>
<dbReference type="OrthoDB" id="5587891at2759"/>
<gene>
    <name evidence="2" type="ORF">THASP1DRAFT_28546</name>
</gene>